<evidence type="ECO:0008006" key="4">
    <source>
        <dbReference type="Google" id="ProtNLM"/>
    </source>
</evidence>
<protein>
    <recommendedName>
        <fullName evidence="4">Lipoprotein</fullName>
    </recommendedName>
</protein>
<dbReference type="EMBL" id="NRRY01000021">
    <property type="protein sequence ID" value="MBK1619426.1"/>
    <property type="molecule type" value="Genomic_DNA"/>
</dbReference>
<keyword evidence="1" id="KW-0732">Signal</keyword>
<reference evidence="2 3" key="1">
    <citation type="journal article" date="2020" name="Microorganisms">
        <title>Osmotic Adaptation and Compatible Solute Biosynthesis of Phototrophic Bacteria as Revealed from Genome Analyses.</title>
        <authorList>
            <person name="Imhoff J.F."/>
            <person name="Rahn T."/>
            <person name="Kunzel S."/>
            <person name="Keller A."/>
            <person name="Neulinger S.C."/>
        </authorList>
    </citation>
    <scope>NUCLEOTIDE SEQUENCE [LARGE SCALE GENOMIC DNA]</scope>
    <source>
        <strain evidence="2 3">DSM 25653</strain>
    </source>
</reference>
<gene>
    <name evidence="2" type="ORF">CKO42_13445</name>
</gene>
<comment type="caution">
    <text evidence="2">The sequence shown here is derived from an EMBL/GenBank/DDBJ whole genome shotgun (WGS) entry which is preliminary data.</text>
</comment>
<evidence type="ECO:0000313" key="3">
    <source>
        <dbReference type="Proteomes" id="UP001138768"/>
    </source>
</evidence>
<accession>A0A9X1B550</accession>
<dbReference type="Proteomes" id="UP001138768">
    <property type="component" value="Unassembled WGS sequence"/>
</dbReference>
<feature type="signal peptide" evidence="1">
    <location>
        <begin position="1"/>
        <end position="21"/>
    </location>
</feature>
<sequence>MNRFLTLLLVLGLTAMLAACASGPRVAGQEVYDGQAAAGIVRPPGAQGAVIQRRLIAGLDPMAAFAGLYPLDSPHQSTEVEVLIEPAVVEAVPSREGFERLLLQVRAYRKNDAGDGFSKRYRGKASGNRDALDDIVKPLGKDLKRRFGAKPVY</sequence>
<keyword evidence="3" id="KW-1185">Reference proteome</keyword>
<dbReference type="PROSITE" id="PS51257">
    <property type="entry name" value="PROKAR_LIPOPROTEIN"/>
    <property type="match status" value="1"/>
</dbReference>
<feature type="chain" id="PRO_5040803423" description="Lipoprotein" evidence="1">
    <location>
        <begin position="22"/>
        <end position="153"/>
    </location>
</feature>
<evidence type="ECO:0000256" key="1">
    <source>
        <dbReference type="SAM" id="SignalP"/>
    </source>
</evidence>
<organism evidence="2 3">
    <name type="scientific">Lamprobacter modestohalophilus</name>
    <dbReference type="NCBI Taxonomy" id="1064514"/>
    <lineage>
        <taxon>Bacteria</taxon>
        <taxon>Pseudomonadati</taxon>
        <taxon>Pseudomonadota</taxon>
        <taxon>Gammaproteobacteria</taxon>
        <taxon>Chromatiales</taxon>
        <taxon>Chromatiaceae</taxon>
        <taxon>Lamprobacter</taxon>
    </lineage>
</organism>
<dbReference type="AlphaFoldDB" id="A0A9X1B550"/>
<proteinExistence type="predicted"/>
<name>A0A9X1B550_9GAMM</name>
<evidence type="ECO:0000313" key="2">
    <source>
        <dbReference type="EMBL" id="MBK1619426.1"/>
    </source>
</evidence>
<dbReference type="RefSeq" id="WP_200244811.1">
    <property type="nucleotide sequence ID" value="NZ_NRRY01000021.1"/>
</dbReference>